<evidence type="ECO:0000256" key="1">
    <source>
        <dbReference type="ARBA" id="ARBA00004613"/>
    </source>
</evidence>
<keyword evidence="2" id="KW-0964">Secreted</keyword>
<organism evidence="7">
    <name type="scientific">Vibrio chaetopteri</name>
    <dbReference type="NCBI Taxonomy" id="3016528"/>
    <lineage>
        <taxon>Bacteria</taxon>
        <taxon>Pseudomonadati</taxon>
        <taxon>Pseudomonadota</taxon>
        <taxon>Gammaproteobacteria</taxon>
        <taxon>Vibrionales</taxon>
        <taxon>Vibrionaceae</taxon>
        <taxon>Vibrio</taxon>
    </lineage>
</organism>
<feature type="region of interest" description="Disordered" evidence="5">
    <location>
        <begin position="420"/>
        <end position="455"/>
    </location>
</feature>
<reference evidence="7" key="1">
    <citation type="submission" date="2023-01" db="EMBL/GenBank/DDBJ databases">
        <title>Vibrio sp. CB1-14 genome sequencing.</title>
        <authorList>
            <person name="Otstavnykh N."/>
            <person name="Isaeva M."/>
            <person name="Meleshko D."/>
        </authorList>
    </citation>
    <scope>NUCLEOTIDE SEQUENCE</scope>
    <source>
        <strain evidence="7">CB1-14</strain>
    </source>
</reference>
<dbReference type="RefSeq" id="WP_353497655.1">
    <property type="nucleotide sequence ID" value="NZ_CP115920.1"/>
</dbReference>
<evidence type="ECO:0000256" key="4">
    <source>
        <dbReference type="ARBA" id="ARBA00022837"/>
    </source>
</evidence>
<proteinExistence type="predicted"/>
<dbReference type="InterPro" id="IPR059100">
    <property type="entry name" value="TSP3_bac"/>
</dbReference>
<dbReference type="EMBL" id="CP115920">
    <property type="protein sequence ID" value="XCD16372.1"/>
    <property type="molecule type" value="Genomic_DNA"/>
</dbReference>
<evidence type="ECO:0000313" key="7">
    <source>
        <dbReference type="EMBL" id="XCD16372.1"/>
    </source>
</evidence>
<dbReference type="AlphaFoldDB" id="A0AAU8BJ98"/>
<evidence type="ECO:0000256" key="5">
    <source>
        <dbReference type="SAM" id="MobiDB-lite"/>
    </source>
</evidence>
<dbReference type="InterPro" id="IPR053180">
    <property type="entry name" value="Ca-binding_acidic-repeat"/>
</dbReference>
<dbReference type="KEGG" id="vck:PG915_01975"/>
<dbReference type="Pfam" id="PF18884">
    <property type="entry name" value="TSP3_bac"/>
    <property type="match status" value="7"/>
</dbReference>
<evidence type="ECO:0000256" key="2">
    <source>
        <dbReference type="ARBA" id="ARBA00022525"/>
    </source>
</evidence>
<protein>
    <submittedName>
        <fullName evidence="7">Uncharacterized protein</fullName>
    </submittedName>
</protein>
<gene>
    <name evidence="7" type="ORF">PG915_01975</name>
</gene>
<keyword evidence="3 6" id="KW-0732">Signal</keyword>
<accession>A0AAU8BJ98</accession>
<sequence>MRNSLYAGLSLAMTLLTFSPDVFAAELPTKAHLYWNSDTLDAAQSAELSTDKPWVTYTQTALTSSLSRGDNTLRIAIEDSEGGLQSLTFSLTIPTLPSNQTDGQSNALDYAELRRSSSSTVDTLTLKESGGESSGGQVWAYFQGEAEFDGSVGEDVNLSLFVYDAYSNTVTTPLQNTLNIPNFSDQPLGGLANVITKASLNRSSRTLANSIEVKEASGHSQGVGYVWAVMVGTGTFTSADIGDIQLTLDASDAYSDTQAVNMALSIGAERLAGAPIVTSMSAMLNDQELPIADAKINGPLYQANFTTQRVLASSNYTTLETSDSLGASAQYAPSYFAFFDGDTDFIDDRFDPDLDNDGLTNEQELIAGTDQYKANTDGDALDDYTEISNKLNPLDPNDLALDPDKDGLSNLEEVNLGTDIANADSDGDGIADGTETQYGLNPTDGADGSQDLDKDGISNAEEIANGYDPLSRDSDGDGIFDNQELTLGLDPLDASDASKDNDGDGISNLDELLAGTNINAVDSDDDGVSDFQELVNGTDPLDPTDSVVAQIKPYLWADISGDGAQDIVTLSTTTLPQMALSILDGSNLTPINTTSLDFGFSRVELLKHDDYNQDGIADIALFGFIESLNRYSMVIVDPSDNFKVLKRYNWPGSLANVKPYLLADLTGDGVGEVAIAGQNKMNKTNQLIVKNGQSAASLRTYKWVNNWDDVIFITLEDRTGDKVPEVAMFGIHKRTNKAQLFVLDGASASKLEVYNWSNKLANGTLVLTDDINQDGYKDIGVFAQRSDDNRYQLFVKHGDTKAGRVASITWPSSLTDGRIQLVQDQTFDGVQEVALFGLSGSGANARYKVWINDGANNGRQANLAWPDRWTDASIEQVADLDQDSIKDIALLGYNKDTGDFEVSIKSSVSTAQLITLTLGSNVNNVVIRNADLNGDRTEDLFISWVDSSTSVSNVIAIDGSDVNNRLFEQPLN</sequence>
<evidence type="ECO:0000256" key="3">
    <source>
        <dbReference type="ARBA" id="ARBA00022729"/>
    </source>
</evidence>
<evidence type="ECO:0000256" key="6">
    <source>
        <dbReference type="SAM" id="SignalP"/>
    </source>
</evidence>
<feature type="chain" id="PRO_5043930375" evidence="6">
    <location>
        <begin position="25"/>
        <end position="972"/>
    </location>
</feature>
<dbReference type="SUPFAM" id="SSF69318">
    <property type="entry name" value="Integrin alpha N-terminal domain"/>
    <property type="match status" value="1"/>
</dbReference>
<dbReference type="PANTHER" id="PTHR37467:SF1">
    <property type="entry name" value="EXPORTED CALCIUM-BINDING GLYCOPROTEIN"/>
    <property type="match status" value="1"/>
</dbReference>
<feature type="signal peptide" evidence="6">
    <location>
        <begin position="1"/>
        <end position="24"/>
    </location>
</feature>
<name>A0AAU8BJ98_9VIBR</name>
<keyword evidence="4" id="KW-0106">Calcium</keyword>
<dbReference type="InterPro" id="IPR028994">
    <property type="entry name" value="Integrin_alpha_N"/>
</dbReference>
<dbReference type="PANTHER" id="PTHR37467">
    <property type="entry name" value="EXPORTED CALCIUM-BINDING GLYCOPROTEIN-RELATED"/>
    <property type="match status" value="1"/>
</dbReference>
<comment type="subcellular location">
    <subcellularLocation>
        <location evidence="1">Secreted</location>
    </subcellularLocation>
</comment>